<accession>A0A1G6KVG4</accession>
<name>A0A1G6KVG4_9BURK</name>
<evidence type="ECO:0000313" key="2">
    <source>
        <dbReference type="Proteomes" id="UP000198908"/>
    </source>
</evidence>
<dbReference type="OrthoDB" id="9935346at2"/>
<dbReference type="EMBL" id="FMYQ01000006">
    <property type="protein sequence ID" value="SDC34954.1"/>
    <property type="molecule type" value="Genomic_DNA"/>
</dbReference>
<protein>
    <recommendedName>
        <fullName evidence="3">Immunity protein 50</fullName>
    </recommendedName>
</protein>
<evidence type="ECO:0000313" key="1">
    <source>
        <dbReference type="EMBL" id="SDC34954.1"/>
    </source>
</evidence>
<dbReference type="RefSeq" id="WP_091996335.1">
    <property type="nucleotide sequence ID" value="NZ_FMYQ01000006.1"/>
</dbReference>
<sequence length="114" mass="12904">MSDFGSLNSIEWHDGIFLGWQVDFNDSACISMDFRLYPDPEGKERKNVKAIFSGITSLHSSIDAIELLDNRRAGNVSNAYIKKDGGRGKYKFFLYLVDGLITLSFRDFVLEIGK</sequence>
<organism evidence="1 2">
    <name type="scientific">Paraburkholderia lycopersici</name>
    <dbReference type="NCBI Taxonomy" id="416944"/>
    <lineage>
        <taxon>Bacteria</taxon>
        <taxon>Pseudomonadati</taxon>
        <taxon>Pseudomonadota</taxon>
        <taxon>Betaproteobacteria</taxon>
        <taxon>Burkholderiales</taxon>
        <taxon>Burkholderiaceae</taxon>
        <taxon>Paraburkholderia</taxon>
    </lineage>
</organism>
<reference evidence="2" key="1">
    <citation type="submission" date="2016-09" db="EMBL/GenBank/DDBJ databases">
        <authorList>
            <person name="Varghese N."/>
            <person name="Submissions S."/>
        </authorList>
    </citation>
    <scope>NUCLEOTIDE SEQUENCE [LARGE SCALE GENOMIC DNA]</scope>
    <source>
        <strain evidence="2">TNe-862</strain>
    </source>
</reference>
<keyword evidence="2" id="KW-1185">Reference proteome</keyword>
<evidence type="ECO:0008006" key="3">
    <source>
        <dbReference type="Google" id="ProtNLM"/>
    </source>
</evidence>
<dbReference type="Proteomes" id="UP000198908">
    <property type="component" value="Unassembled WGS sequence"/>
</dbReference>
<gene>
    <name evidence="1" type="ORF">SAMN05421548_1063</name>
</gene>
<dbReference type="STRING" id="416944.SAMN05421548_1063"/>
<proteinExistence type="predicted"/>
<dbReference type="AlphaFoldDB" id="A0A1G6KVG4"/>